<keyword evidence="3 7" id="KW-0812">Transmembrane</keyword>
<evidence type="ECO:0000256" key="2">
    <source>
        <dbReference type="ARBA" id="ARBA00022475"/>
    </source>
</evidence>
<feature type="transmembrane region" description="Helical" evidence="7">
    <location>
        <begin position="188"/>
        <end position="204"/>
    </location>
</feature>
<evidence type="ECO:0000256" key="6">
    <source>
        <dbReference type="SAM" id="MobiDB-lite"/>
    </source>
</evidence>
<comment type="caution">
    <text evidence="9">The sequence shown here is derived from an EMBL/GenBank/DDBJ whole genome shotgun (WGS) entry which is preliminary data.</text>
</comment>
<evidence type="ECO:0000256" key="3">
    <source>
        <dbReference type="ARBA" id="ARBA00022692"/>
    </source>
</evidence>
<reference evidence="9 10" key="1">
    <citation type="journal article" date="2019" name="Int. J. Syst. Evol. Microbiol.">
        <title>The Global Catalogue of Microorganisms (GCM) 10K type strain sequencing project: providing services to taxonomists for standard genome sequencing and annotation.</title>
        <authorList>
            <consortium name="The Broad Institute Genomics Platform"/>
            <consortium name="The Broad Institute Genome Sequencing Center for Infectious Disease"/>
            <person name="Wu L."/>
            <person name="Ma J."/>
        </authorList>
    </citation>
    <scope>NUCLEOTIDE SEQUENCE [LARGE SCALE GENOMIC DNA]</scope>
    <source>
        <strain evidence="9 10">JCM 6307</strain>
    </source>
</reference>
<dbReference type="PANTHER" id="PTHR33885:SF3">
    <property type="entry name" value="PHAGE SHOCK PROTEIN C"/>
    <property type="match status" value="1"/>
</dbReference>
<gene>
    <name evidence="9" type="ORF">GCM10010406_47130</name>
</gene>
<evidence type="ECO:0000256" key="4">
    <source>
        <dbReference type="ARBA" id="ARBA00022989"/>
    </source>
</evidence>
<feature type="domain" description="Phage shock protein PspC N-terminal" evidence="8">
    <location>
        <begin position="88"/>
        <end position="144"/>
    </location>
</feature>
<evidence type="ECO:0000313" key="10">
    <source>
        <dbReference type="Proteomes" id="UP001501358"/>
    </source>
</evidence>
<evidence type="ECO:0000259" key="8">
    <source>
        <dbReference type="Pfam" id="PF04024"/>
    </source>
</evidence>
<proteinExistence type="predicted"/>
<accession>A0ABN3MN01</accession>
<dbReference type="PROSITE" id="PS00227">
    <property type="entry name" value="TUBULIN"/>
    <property type="match status" value="1"/>
</dbReference>
<name>A0ABN3MN01_9ACTN</name>
<feature type="compositionally biased region" description="Low complexity" evidence="6">
    <location>
        <begin position="8"/>
        <end position="19"/>
    </location>
</feature>
<dbReference type="Proteomes" id="UP001501358">
    <property type="component" value="Unassembled WGS sequence"/>
</dbReference>
<organism evidence="9 10">
    <name type="scientific">Streptomyces thermolineatus</name>
    <dbReference type="NCBI Taxonomy" id="44033"/>
    <lineage>
        <taxon>Bacteria</taxon>
        <taxon>Bacillati</taxon>
        <taxon>Actinomycetota</taxon>
        <taxon>Actinomycetes</taxon>
        <taxon>Kitasatosporales</taxon>
        <taxon>Streptomycetaceae</taxon>
        <taxon>Streptomyces</taxon>
    </lineage>
</organism>
<evidence type="ECO:0000256" key="5">
    <source>
        <dbReference type="ARBA" id="ARBA00023136"/>
    </source>
</evidence>
<feature type="transmembrane region" description="Helical" evidence="7">
    <location>
        <begin position="276"/>
        <end position="295"/>
    </location>
</feature>
<feature type="transmembrane region" description="Helical" evidence="7">
    <location>
        <begin position="114"/>
        <end position="141"/>
    </location>
</feature>
<dbReference type="InterPro" id="IPR017975">
    <property type="entry name" value="Tubulin_CS"/>
</dbReference>
<sequence>MTEQHTSPAAGGDTDAPGPGDEPGRGDAPGPGDEPGRGDAHGGRDEPGGGNAHGRTDAHGGGGAPGGGASAHGAGGGTGAGGGPGRGRLVRSRRHRVVSGTCGGLGRHFDVDPVVFRIVLAVLALVGGAGLLVYGLLWLLVPVEGEEHNEVHRLLSGRVEGSGLTAVLVSLVGCGLFLAMLGGNSDQLFALAVVAVVLGAAFRTRQRPGEGATDTASAPPVSSPPAAQPPPVPAGPSWWREPLTKDGPPAAGPQPYRWGPAPAQSSRGGEREESPFALAVFSLAVIAATAGTSLAWDSHPAGTSLQIGLACALAVLGAGLAVSAWAGRTGVGTVFTAVVVSLLLAGVSALPASVGGDWGHRVWRPTAAAEVRDGYALGGGTAELDLTGVAAKGRTVGTRADVGTGTLRVRVPDDVTVRITAQTGMGAVRLPGDPPGRTDLHPAERRTAVLEPVDGERPRGVLVLDLNVGLGQVEVVREAA</sequence>
<keyword evidence="5 7" id="KW-0472">Membrane</keyword>
<evidence type="ECO:0000256" key="1">
    <source>
        <dbReference type="ARBA" id="ARBA00004162"/>
    </source>
</evidence>
<dbReference type="EMBL" id="BAAATA010000037">
    <property type="protein sequence ID" value="GAA2505033.1"/>
    <property type="molecule type" value="Genomic_DNA"/>
</dbReference>
<dbReference type="Pfam" id="PF04024">
    <property type="entry name" value="PspC"/>
    <property type="match status" value="1"/>
</dbReference>
<dbReference type="InterPro" id="IPR007168">
    <property type="entry name" value="Phageshock_PspC_N"/>
</dbReference>
<feature type="compositionally biased region" description="Gly residues" evidence="6">
    <location>
        <begin position="59"/>
        <end position="86"/>
    </location>
</feature>
<comment type="subcellular location">
    <subcellularLocation>
        <location evidence="1">Cell membrane</location>
        <topology evidence="1">Single-pass membrane protein</topology>
    </subcellularLocation>
</comment>
<dbReference type="InterPro" id="IPR052027">
    <property type="entry name" value="PspC"/>
</dbReference>
<feature type="transmembrane region" description="Helical" evidence="7">
    <location>
        <begin position="332"/>
        <end position="354"/>
    </location>
</feature>
<keyword evidence="4 7" id="KW-1133">Transmembrane helix</keyword>
<feature type="compositionally biased region" description="Basic and acidic residues" evidence="6">
    <location>
        <begin position="34"/>
        <end position="47"/>
    </location>
</feature>
<feature type="region of interest" description="Disordered" evidence="6">
    <location>
        <begin position="1"/>
        <end position="89"/>
    </location>
</feature>
<feature type="region of interest" description="Disordered" evidence="6">
    <location>
        <begin position="207"/>
        <end position="269"/>
    </location>
</feature>
<dbReference type="PANTHER" id="PTHR33885">
    <property type="entry name" value="PHAGE SHOCK PROTEIN C"/>
    <property type="match status" value="1"/>
</dbReference>
<feature type="transmembrane region" description="Helical" evidence="7">
    <location>
        <begin position="307"/>
        <end position="326"/>
    </location>
</feature>
<dbReference type="RefSeq" id="WP_344385315.1">
    <property type="nucleotide sequence ID" value="NZ_BAAATA010000037.1"/>
</dbReference>
<evidence type="ECO:0000313" key="9">
    <source>
        <dbReference type="EMBL" id="GAA2505033.1"/>
    </source>
</evidence>
<feature type="compositionally biased region" description="Pro residues" evidence="6">
    <location>
        <begin position="221"/>
        <end position="234"/>
    </location>
</feature>
<evidence type="ECO:0000256" key="7">
    <source>
        <dbReference type="SAM" id="Phobius"/>
    </source>
</evidence>
<keyword evidence="10" id="KW-1185">Reference proteome</keyword>
<keyword evidence="2" id="KW-1003">Cell membrane</keyword>
<feature type="transmembrane region" description="Helical" evidence="7">
    <location>
        <begin position="161"/>
        <end position="181"/>
    </location>
</feature>
<protein>
    <submittedName>
        <fullName evidence="9">PspC domain-containing protein</fullName>
    </submittedName>
</protein>